<comment type="similarity">
    <text evidence="4">Belongs to the ABI family.</text>
</comment>
<dbReference type="GO" id="GO:0005856">
    <property type="term" value="C:cytoskeleton"/>
    <property type="evidence" value="ECO:0007669"/>
    <property type="project" value="UniProtKB-SubCell"/>
</dbReference>
<dbReference type="CDD" id="cd11826">
    <property type="entry name" value="SH3_Abi"/>
    <property type="match status" value="1"/>
</dbReference>
<dbReference type="EMBL" id="RQTK01000103">
    <property type="protein sequence ID" value="RUS87692.1"/>
    <property type="molecule type" value="Genomic_DNA"/>
</dbReference>
<dbReference type="PROSITE" id="PS50192">
    <property type="entry name" value="T_SNARE"/>
    <property type="match status" value="1"/>
</dbReference>
<evidence type="ECO:0000256" key="11">
    <source>
        <dbReference type="PROSITE-ProRule" id="PRU00192"/>
    </source>
</evidence>
<reference evidence="15 16" key="1">
    <citation type="submission" date="2019-01" db="EMBL/GenBank/DDBJ databases">
        <title>A draft genome assembly of the solar-powered sea slug Elysia chlorotica.</title>
        <authorList>
            <person name="Cai H."/>
            <person name="Li Q."/>
            <person name="Fang X."/>
            <person name="Li J."/>
            <person name="Curtis N.E."/>
            <person name="Altenburger A."/>
            <person name="Shibata T."/>
            <person name="Feng M."/>
            <person name="Maeda T."/>
            <person name="Schwartz J.A."/>
            <person name="Shigenobu S."/>
            <person name="Lundholm N."/>
            <person name="Nishiyama T."/>
            <person name="Yang H."/>
            <person name="Hasebe M."/>
            <person name="Li S."/>
            <person name="Pierce S.K."/>
            <person name="Wang J."/>
        </authorList>
    </citation>
    <scope>NUCLEOTIDE SEQUENCE [LARGE SCALE GENOMIC DNA]</scope>
    <source>
        <strain evidence="15">EC2010</strain>
        <tissue evidence="15">Whole organism of an adult</tissue>
    </source>
</reference>
<evidence type="ECO:0000256" key="7">
    <source>
        <dbReference type="ARBA" id="ARBA00022553"/>
    </source>
</evidence>
<protein>
    <recommendedName>
        <fullName evidence="17">SH3 domain-containing protein</fullName>
    </recommendedName>
</protein>
<feature type="compositionally biased region" description="Low complexity" evidence="12">
    <location>
        <begin position="263"/>
        <end position="276"/>
    </location>
</feature>
<evidence type="ECO:0000256" key="4">
    <source>
        <dbReference type="ARBA" id="ARBA00010020"/>
    </source>
</evidence>
<evidence type="ECO:0000259" key="13">
    <source>
        <dbReference type="PROSITE" id="PS50002"/>
    </source>
</evidence>
<sequence>MAGGEELLILIDNEIPEGRKCLQENYINLENVAKYCEENYQKAGPAGKAQALQETKNFTTHSLASVAYQINNLATNFLKLLDLQQAQLTDMESSVNHLNQNVMIHKEKVARREIGVLTSGRNVPRPIGMKNGIIYPEQTERPIRYARKPIDYNILDDIGHGVKPQGTTPRAVRSPSVSSNHSNNSTNQNSNQAPTTKPPTPPVYRAGSIGGGSQPNTLSRASGGQYRATGHPQVAPPLAPGLVAASLPPQAPAGNFPSPHPHYPNNSSSRSSVSSGGMAGAGGSYSPSGSVVMGTVHSPPSAALIGMGQSQPLPGQSPGNGGYNPSPSALHNMMHSANPSLMHPEAKVVYARNSTNRGQSWIDATNLPPPVDDDFPEPFMGSTASPPLPPPPDADQFNFAPPHDFSDTGPPSMRQGRMVGSVPEDTYAATQGLVDQEDQYAATGQQLMSQDSWVPPNYLEKVVAIFNYHANKTDELSFSENAVIYVIHKNDDGWWEGVMDGQTGLFPYNYVEPCM</sequence>
<dbReference type="InterPro" id="IPR028455">
    <property type="entry name" value="ABI3_SH3"/>
</dbReference>
<dbReference type="PANTHER" id="PTHR10460:SF0">
    <property type="entry name" value="ABELSON INTERACTING PROTEIN, ISOFORM D"/>
    <property type="match status" value="1"/>
</dbReference>
<feature type="domain" description="SH3" evidence="13">
    <location>
        <begin position="457"/>
        <end position="515"/>
    </location>
</feature>
<evidence type="ECO:0000256" key="8">
    <source>
        <dbReference type="ARBA" id="ARBA00023054"/>
    </source>
</evidence>
<accession>A0A3S1A0N4</accession>
<evidence type="ECO:0000256" key="1">
    <source>
        <dbReference type="ARBA" id="ARBA00004245"/>
    </source>
</evidence>
<comment type="caution">
    <text evidence="15">The sequence shown here is derived from an EMBL/GenBank/DDBJ whole genome shotgun (WGS) entry which is preliminary data.</text>
</comment>
<dbReference type="GO" id="GO:0030175">
    <property type="term" value="C:filopodium"/>
    <property type="evidence" value="ECO:0007669"/>
    <property type="project" value="UniProtKB-SubCell"/>
</dbReference>
<evidence type="ECO:0000313" key="16">
    <source>
        <dbReference type="Proteomes" id="UP000271974"/>
    </source>
</evidence>
<keyword evidence="9" id="KW-0206">Cytoskeleton</keyword>
<organism evidence="15 16">
    <name type="scientific">Elysia chlorotica</name>
    <name type="common">Eastern emerald elysia</name>
    <name type="synonym">Sea slug</name>
    <dbReference type="NCBI Taxonomy" id="188477"/>
    <lineage>
        <taxon>Eukaryota</taxon>
        <taxon>Metazoa</taxon>
        <taxon>Spiralia</taxon>
        <taxon>Lophotrochozoa</taxon>
        <taxon>Mollusca</taxon>
        <taxon>Gastropoda</taxon>
        <taxon>Heterobranchia</taxon>
        <taxon>Euthyneura</taxon>
        <taxon>Panpulmonata</taxon>
        <taxon>Sacoglossa</taxon>
        <taxon>Placobranchoidea</taxon>
        <taxon>Plakobranchidae</taxon>
        <taxon>Elysia</taxon>
    </lineage>
</organism>
<comment type="subcellular location">
    <subcellularLocation>
        <location evidence="2">Cell projection</location>
        <location evidence="2">Filopodium</location>
    </subcellularLocation>
    <subcellularLocation>
        <location evidence="3">Cell projection</location>
        <location evidence="3">Lamellipodium</location>
    </subcellularLocation>
    <subcellularLocation>
        <location evidence="1">Cytoplasm</location>
        <location evidence="1">Cytoskeleton</location>
    </subcellularLocation>
</comment>
<proteinExistence type="inferred from homology"/>
<dbReference type="GO" id="GO:0030027">
    <property type="term" value="C:lamellipodium"/>
    <property type="evidence" value="ECO:0007669"/>
    <property type="project" value="UniProtKB-SubCell"/>
</dbReference>
<evidence type="ECO:0000256" key="9">
    <source>
        <dbReference type="ARBA" id="ARBA00023212"/>
    </source>
</evidence>
<evidence type="ECO:0008006" key="17">
    <source>
        <dbReference type="Google" id="ProtNLM"/>
    </source>
</evidence>
<dbReference type="Gene3D" id="2.30.30.40">
    <property type="entry name" value="SH3 Domains"/>
    <property type="match status" value="1"/>
</dbReference>
<dbReference type="InterPro" id="IPR000727">
    <property type="entry name" value="T_SNARE_dom"/>
</dbReference>
<keyword evidence="6" id="KW-0963">Cytoplasm</keyword>
<keyword evidence="5 11" id="KW-0728">SH3 domain</keyword>
<dbReference type="Gene3D" id="6.10.140.1620">
    <property type="match status" value="1"/>
</dbReference>
<dbReference type="GO" id="GO:0035591">
    <property type="term" value="F:signaling adaptor activity"/>
    <property type="evidence" value="ECO:0007669"/>
    <property type="project" value="TreeGrafter"/>
</dbReference>
<dbReference type="STRING" id="188477.A0A3S1A0N4"/>
<evidence type="ECO:0000313" key="15">
    <source>
        <dbReference type="EMBL" id="RUS87692.1"/>
    </source>
</evidence>
<keyword evidence="16" id="KW-1185">Reference proteome</keyword>
<evidence type="ECO:0000256" key="10">
    <source>
        <dbReference type="ARBA" id="ARBA00023273"/>
    </source>
</evidence>
<evidence type="ECO:0000256" key="12">
    <source>
        <dbReference type="SAM" id="MobiDB-lite"/>
    </source>
</evidence>
<keyword evidence="10" id="KW-0966">Cell projection</keyword>
<dbReference type="Pfam" id="PF07815">
    <property type="entry name" value="Abi_HHR"/>
    <property type="match status" value="1"/>
</dbReference>
<evidence type="ECO:0000256" key="5">
    <source>
        <dbReference type="ARBA" id="ARBA00022443"/>
    </source>
</evidence>
<dbReference type="Pfam" id="PF14604">
    <property type="entry name" value="SH3_9"/>
    <property type="match status" value="1"/>
</dbReference>
<dbReference type="OrthoDB" id="2159336at2759"/>
<feature type="compositionally biased region" description="Low complexity" evidence="12">
    <location>
        <begin position="174"/>
        <end position="191"/>
    </location>
</feature>
<dbReference type="FunFam" id="2.30.30.40:FF:000002">
    <property type="entry name" value="abl interactor 1 isoform X1"/>
    <property type="match status" value="1"/>
</dbReference>
<evidence type="ECO:0000256" key="2">
    <source>
        <dbReference type="ARBA" id="ARBA00004486"/>
    </source>
</evidence>
<dbReference type="GO" id="GO:0001764">
    <property type="term" value="P:neuron migration"/>
    <property type="evidence" value="ECO:0007669"/>
    <property type="project" value="TreeGrafter"/>
</dbReference>
<evidence type="ECO:0000256" key="3">
    <source>
        <dbReference type="ARBA" id="ARBA00004510"/>
    </source>
</evidence>
<dbReference type="AlphaFoldDB" id="A0A3S1A0N4"/>
<dbReference type="InterPro" id="IPR036028">
    <property type="entry name" value="SH3-like_dom_sf"/>
</dbReference>
<dbReference type="Proteomes" id="UP000271974">
    <property type="component" value="Unassembled WGS sequence"/>
</dbReference>
<feature type="domain" description="T-SNARE coiled-coil homology" evidence="14">
    <location>
        <begin position="50"/>
        <end position="112"/>
    </location>
</feature>
<dbReference type="PROSITE" id="PS50002">
    <property type="entry name" value="SH3"/>
    <property type="match status" value="1"/>
</dbReference>
<dbReference type="SMART" id="SM00326">
    <property type="entry name" value="SH3"/>
    <property type="match status" value="1"/>
</dbReference>
<dbReference type="PANTHER" id="PTHR10460">
    <property type="entry name" value="ABL INTERACTOR FAMILY MEMBER"/>
    <property type="match status" value="1"/>
</dbReference>
<dbReference type="SUPFAM" id="SSF50044">
    <property type="entry name" value="SH3-domain"/>
    <property type="match status" value="1"/>
</dbReference>
<dbReference type="PRINTS" id="PR00452">
    <property type="entry name" value="SH3DOMAIN"/>
</dbReference>
<evidence type="ECO:0000259" key="14">
    <source>
        <dbReference type="PROSITE" id="PS50192"/>
    </source>
</evidence>
<evidence type="ECO:0000256" key="6">
    <source>
        <dbReference type="ARBA" id="ARBA00022490"/>
    </source>
</evidence>
<dbReference type="InterPro" id="IPR028457">
    <property type="entry name" value="ABI"/>
</dbReference>
<keyword evidence="7" id="KW-0597">Phosphoprotein</keyword>
<dbReference type="PRINTS" id="PR00499">
    <property type="entry name" value="P67PHOX"/>
</dbReference>
<dbReference type="InterPro" id="IPR001452">
    <property type="entry name" value="SH3_domain"/>
</dbReference>
<dbReference type="InterPro" id="IPR012849">
    <property type="entry name" value="Abl-interactor_HHR_dom"/>
</dbReference>
<dbReference type="GO" id="GO:0017124">
    <property type="term" value="F:SH3 domain binding"/>
    <property type="evidence" value="ECO:0007669"/>
    <property type="project" value="TreeGrafter"/>
</dbReference>
<feature type="region of interest" description="Disordered" evidence="12">
    <location>
        <begin position="157"/>
        <end position="285"/>
    </location>
</feature>
<name>A0A3S1A0N4_ELYCH</name>
<gene>
    <name evidence="15" type="ORF">EGW08_004533</name>
</gene>
<keyword evidence="8" id="KW-0175">Coiled coil</keyword>
<dbReference type="GO" id="GO:0031209">
    <property type="term" value="C:SCAR complex"/>
    <property type="evidence" value="ECO:0007669"/>
    <property type="project" value="TreeGrafter"/>
</dbReference>